<keyword evidence="3" id="KW-1185">Reference proteome</keyword>
<reference evidence="3" key="1">
    <citation type="journal article" date="2019" name="Int. J. Syst. Evol. Microbiol.">
        <title>The Global Catalogue of Microorganisms (GCM) 10K type strain sequencing project: providing services to taxonomists for standard genome sequencing and annotation.</title>
        <authorList>
            <consortium name="The Broad Institute Genomics Platform"/>
            <consortium name="The Broad Institute Genome Sequencing Center for Infectious Disease"/>
            <person name="Wu L."/>
            <person name="Ma J."/>
        </authorList>
    </citation>
    <scope>NUCLEOTIDE SEQUENCE [LARGE SCALE GENOMIC DNA]</scope>
    <source>
        <strain evidence="3">JCM 16702</strain>
    </source>
</reference>
<comment type="caution">
    <text evidence="2">The sequence shown here is derived from an EMBL/GenBank/DDBJ whole genome shotgun (WGS) entry which is preliminary data.</text>
</comment>
<gene>
    <name evidence="2" type="ORF">GCM10022214_26230</name>
</gene>
<sequence length="78" mass="8232">MRPRGHGGAGGRRHRGAAARRRAPACGPAPTDIPAVRDEQPPTTPADTDQDTEVAGPEAYVRLPIDPSEPMAVWLAIV</sequence>
<proteinExistence type="predicted"/>
<feature type="compositionally biased region" description="Basic residues" evidence="1">
    <location>
        <begin position="1"/>
        <end position="23"/>
    </location>
</feature>
<organism evidence="2 3">
    <name type="scientific">Actinomadura miaoliensis</name>
    <dbReference type="NCBI Taxonomy" id="430685"/>
    <lineage>
        <taxon>Bacteria</taxon>
        <taxon>Bacillati</taxon>
        <taxon>Actinomycetota</taxon>
        <taxon>Actinomycetes</taxon>
        <taxon>Streptosporangiales</taxon>
        <taxon>Thermomonosporaceae</taxon>
        <taxon>Actinomadura</taxon>
    </lineage>
</organism>
<name>A0ABP7VM42_9ACTN</name>
<evidence type="ECO:0000313" key="2">
    <source>
        <dbReference type="EMBL" id="GAA4069679.1"/>
    </source>
</evidence>
<dbReference type="EMBL" id="BAAAZG010000016">
    <property type="protein sequence ID" value="GAA4069679.1"/>
    <property type="molecule type" value="Genomic_DNA"/>
</dbReference>
<accession>A0ABP7VM42</accession>
<dbReference type="Proteomes" id="UP001500683">
    <property type="component" value="Unassembled WGS sequence"/>
</dbReference>
<evidence type="ECO:0000256" key="1">
    <source>
        <dbReference type="SAM" id="MobiDB-lite"/>
    </source>
</evidence>
<evidence type="ECO:0000313" key="3">
    <source>
        <dbReference type="Proteomes" id="UP001500683"/>
    </source>
</evidence>
<protein>
    <submittedName>
        <fullName evidence="2">Uncharacterized protein</fullName>
    </submittedName>
</protein>
<feature type="region of interest" description="Disordered" evidence="1">
    <location>
        <begin position="1"/>
        <end position="55"/>
    </location>
</feature>